<comment type="caution">
    <text evidence="2">The sequence shown here is derived from an EMBL/GenBank/DDBJ whole genome shotgun (WGS) entry which is preliminary data.</text>
</comment>
<protein>
    <submittedName>
        <fullName evidence="2">Uncharacterized protein</fullName>
    </submittedName>
</protein>
<accession>A0AAD9JDB0</accession>
<evidence type="ECO:0000313" key="2">
    <source>
        <dbReference type="EMBL" id="KAK2151024.1"/>
    </source>
</evidence>
<name>A0AAD9JDB0_9ANNE</name>
<dbReference type="EMBL" id="JAODUP010000378">
    <property type="protein sequence ID" value="KAK2151024.1"/>
    <property type="molecule type" value="Genomic_DNA"/>
</dbReference>
<evidence type="ECO:0000256" key="1">
    <source>
        <dbReference type="SAM" id="MobiDB-lite"/>
    </source>
</evidence>
<organism evidence="2 3">
    <name type="scientific">Paralvinella palmiformis</name>
    <dbReference type="NCBI Taxonomy" id="53620"/>
    <lineage>
        <taxon>Eukaryota</taxon>
        <taxon>Metazoa</taxon>
        <taxon>Spiralia</taxon>
        <taxon>Lophotrochozoa</taxon>
        <taxon>Annelida</taxon>
        <taxon>Polychaeta</taxon>
        <taxon>Sedentaria</taxon>
        <taxon>Canalipalpata</taxon>
        <taxon>Terebellida</taxon>
        <taxon>Terebelliformia</taxon>
        <taxon>Alvinellidae</taxon>
        <taxon>Paralvinella</taxon>
    </lineage>
</organism>
<reference evidence="2" key="1">
    <citation type="journal article" date="2023" name="Mol. Biol. Evol.">
        <title>Third-Generation Sequencing Reveals the Adaptive Role of the Epigenome in Three Deep-Sea Polychaetes.</title>
        <authorList>
            <person name="Perez M."/>
            <person name="Aroh O."/>
            <person name="Sun Y."/>
            <person name="Lan Y."/>
            <person name="Juniper S.K."/>
            <person name="Young C.R."/>
            <person name="Angers B."/>
            <person name="Qian P.Y."/>
        </authorList>
    </citation>
    <scope>NUCLEOTIDE SEQUENCE</scope>
    <source>
        <strain evidence="2">P08H-3</strain>
    </source>
</reference>
<gene>
    <name evidence="2" type="ORF">LSH36_378g00021</name>
</gene>
<dbReference type="AlphaFoldDB" id="A0AAD9JDB0"/>
<feature type="region of interest" description="Disordered" evidence="1">
    <location>
        <begin position="60"/>
        <end position="90"/>
    </location>
</feature>
<sequence>MLKDDKERIQSLVTETLTLLCKNGLSYDEQFTVNAVIGVTLDSDKEFHFVISETVINTKERCKDQHPHDNNGSEDGNGGSDSVNLSNSSTDLRKTDKLKVISSMSESHNVRIKSEPRWERNPGSEIGDLSLDSSHLEQWCIIDNKESLKNNQLDYLSAAVGSVTCDPLQQLADSTYSKQKSDAGMNWQQFGGPQLYQMTNQSCLASPSFDKNYCWTPGESMPRPGRKKEPITDQRVARKIIQCKGRVITVSQVQHFFSFGKRPSFNKIKEIMSCLEQQGFGVMQIVELENKRTKIKHKAAKAMAFVKRPVEEVLTLLPAYDISPIDYERLYHR</sequence>
<proteinExistence type="predicted"/>
<keyword evidence="3" id="KW-1185">Reference proteome</keyword>
<feature type="compositionally biased region" description="Basic and acidic residues" evidence="1">
    <location>
        <begin position="60"/>
        <end position="71"/>
    </location>
</feature>
<dbReference type="Proteomes" id="UP001208570">
    <property type="component" value="Unassembled WGS sequence"/>
</dbReference>
<evidence type="ECO:0000313" key="3">
    <source>
        <dbReference type="Proteomes" id="UP001208570"/>
    </source>
</evidence>